<keyword evidence="1" id="KW-0472">Membrane</keyword>
<organism evidence="2 3">
    <name type="scientific">Christensenella hongkongensis</name>
    <dbReference type="NCBI Taxonomy" id="270498"/>
    <lineage>
        <taxon>Bacteria</taxon>
        <taxon>Bacillati</taxon>
        <taxon>Bacillota</taxon>
        <taxon>Clostridia</taxon>
        <taxon>Christensenellales</taxon>
        <taxon>Christensenellaceae</taxon>
        <taxon>Christensenella</taxon>
    </lineage>
</organism>
<name>A0A0M2NFX5_9FIRM</name>
<accession>A0A0M2NFX5</accession>
<dbReference type="Proteomes" id="UP000034076">
    <property type="component" value="Unassembled WGS sequence"/>
</dbReference>
<keyword evidence="1" id="KW-1133">Transmembrane helix</keyword>
<evidence type="ECO:0000313" key="3">
    <source>
        <dbReference type="Proteomes" id="UP000034076"/>
    </source>
</evidence>
<evidence type="ECO:0000313" key="2">
    <source>
        <dbReference type="EMBL" id="KKI49871.1"/>
    </source>
</evidence>
<reference evidence="2 3" key="1">
    <citation type="submission" date="2015-04" db="EMBL/GenBank/DDBJ databases">
        <title>Draft genome sequence of bacteremic isolate Catabacter hongkongensis type strain HKU16T.</title>
        <authorList>
            <person name="Lau S.K."/>
            <person name="Teng J.L."/>
            <person name="Huang Y."/>
            <person name="Curreem S.O."/>
            <person name="Tsui S.K."/>
            <person name="Woo P.C."/>
        </authorList>
    </citation>
    <scope>NUCLEOTIDE SEQUENCE [LARGE SCALE GENOMIC DNA]</scope>
    <source>
        <strain evidence="2 3">HKU16</strain>
    </source>
</reference>
<gene>
    <name evidence="2" type="ORF">CHK_2679</name>
</gene>
<feature type="transmembrane region" description="Helical" evidence="1">
    <location>
        <begin position="16"/>
        <end position="35"/>
    </location>
</feature>
<dbReference type="AlphaFoldDB" id="A0A0M2NFX5"/>
<dbReference type="STRING" id="270498.CHK_2679"/>
<keyword evidence="1" id="KW-0812">Transmembrane</keyword>
<comment type="caution">
    <text evidence="2">The sequence shown here is derived from an EMBL/GenBank/DDBJ whole genome shotgun (WGS) entry which is preliminary data.</text>
</comment>
<evidence type="ECO:0000256" key="1">
    <source>
        <dbReference type="SAM" id="Phobius"/>
    </source>
</evidence>
<dbReference type="EMBL" id="LAYJ01000116">
    <property type="protein sequence ID" value="KKI49871.1"/>
    <property type="molecule type" value="Genomic_DNA"/>
</dbReference>
<keyword evidence="3" id="KW-1185">Reference proteome</keyword>
<sequence>MQKTQDNQKGLEYGRFSQFAKTGFLLLIGFLGGVCKWKKLQSII</sequence>
<proteinExistence type="predicted"/>
<protein>
    <submittedName>
        <fullName evidence="2">Uncharacterized protein</fullName>
    </submittedName>
</protein>